<feature type="domain" description="TRF2/HOY1 PH-like" evidence="1">
    <location>
        <begin position="10"/>
        <end position="128"/>
    </location>
</feature>
<protein>
    <recommendedName>
        <fullName evidence="1">TRF2/HOY1 PH-like domain-containing protein</fullName>
    </recommendedName>
</protein>
<gene>
    <name evidence="2" type="ORF">MKW98_010143</name>
</gene>
<dbReference type="AlphaFoldDB" id="A0AAD4RXY2"/>
<dbReference type="InterPro" id="IPR057939">
    <property type="entry name" value="TRF2_HOY1_PH"/>
</dbReference>
<reference evidence="2" key="1">
    <citation type="submission" date="2022-04" db="EMBL/GenBank/DDBJ databases">
        <title>A functionally conserved STORR gene fusion in Papaver species that diverged 16.8 million years ago.</title>
        <authorList>
            <person name="Catania T."/>
        </authorList>
    </citation>
    <scope>NUCLEOTIDE SEQUENCE</scope>
    <source>
        <strain evidence="2">S-188037</strain>
    </source>
</reference>
<accession>A0AAD4RXY2</accession>
<dbReference type="PANTHER" id="PTHR33494">
    <property type="entry name" value="OS02G0793800 PROTEIN"/>
    <property type="match status" value="1"/>
</dbReference>
<dbReference type="Pfam" id="PF24818">
    <property type="entry name" value="PH_TRF2_HOY1"/>
    <property type="match status" value="1"/>
</dbReference>
<dbReference type="PANTHER" id="PTHR33494:SF5">
    <property type="entry name" value="F10A16.6 PROTEIN"/>
    <property type="match status" value="1"/>
</dbReference>
<keyword evidence="3" id="KW-1185">Reference proteome</keyword>
<evidence type="ECO:0000313" key="3">
    <source>
        <dbReference type="Proteomes" id="UP001202328"/>
    </source>
</evidence>
<evidence type="ECO:0000313" key="2">
    <source>
        <dbReference type="EMBL" id="KAI3839838.1"/>
    </source>
</evidence>
<proteinExistence type="predicted"/>
<organism evidence="2 3">
    <name type="scientific">Papaver atlanticum</name>
    <dbReference type="NCBI Taxonomy" id="357466"/>
    <lineage>
        <taxon>Eukaryota</taxon>
        <taxon>Viridiplantae</taxon>
        <taxon>Streptophyta</taxon>
        <taxon>Embryophyta</taxon>
        <taxon>Tracheophyta</taxon>
        <taxon>Spermatophyta</taxon>
        <taxon>Magnoliopsida</taxon>
        <taxon>Ranunculales</taxon>
        <taxon>Papaveraceae</taxon>
        <taxon>Papaveroideae</taxon>
        <taxon>Papaver</taxon>
    </lineage>
</organism>
<evidence type="ECO:0000259" key="1">
    <source>
        <dbReference type="Pfam" id="PF24818"/>
    </source>
</evidence>
<comment type="caution">
    <text evidence="2">The sequence shown here is derived from an EMBL/GenBank/DDBJ whole genome shotgun (WGS) entry which is preliminary data.</text>
</comment>
<dbReference type="Proteomes" id="UP001202328">
    <property type="component" value="Unassembled WGS sequence"/>
</dbReference>
<dbReference type="EMBL" id="JAJJMB010017331">
    <property type="protein sequence ID" value="KAI3839838.1"/>
    <property type="molecule type" value="Genomic_DNA"/>
</dbReference>
<name>A0AAD4RXY2_9MAGN</name>
<sequence length="383" mass="43748">MPCQKMKASNFNATLLRIGSWERVAKYEGDLVVKCYYAKQRLVWEVLDGGLKSKIEIKWSDISAIKAVFHENYPGILELELYNPPLYQREINPVAGKHTRWANSHDFTGGHATNFRRHYLQFPEGTLEKHYQKILQCDSRLNMLSRNPFPSSNSALFMYSQNSYPNFSGNQSTMTQYPPPSDFQRPIPYSHFQDNNLHSTRPPIPRNQMSRTPQGMSVQLMDQGFGNLGVQQPMHMASYSDRRTTHENVYNRPGAGGNQVQDPSYFCHMNQPYILPQHDSSSEISNEPAGSNEVVRIVNHLLSDEQPATTVDPFNEHPTLLARIRSWSDCLSCLDFEHGDAYSSMELSHAEEPEFMVQPALPINFELPTEGIQYPTTNSVNQN</sequence>